<feature type="region of interest" description="Disordered" evidence="6">
    <location>
        <begin position="298"/>
        <end position="318"/>
    </location>
</feature>
<evidence type="ECO:0000256" key="4">
    <source>
        <dbReference type="ARBA" id="ARBA00023242"/>
    </source>
</evidence>
<evidence type="ECO:0000313" key="9">
    <source>
        <dbReference type="Proteomes" id="UP001201980"/>
    </source>
</evidence>
<comment type="similarity">
    <text evidence="5">Belongs to the MATALPHA1 family.</text>
</comment>
<evidence type="ECO:0000256" key="5">
    <source>
        <dbReference type="RuleBase" id="RU003516"/>
    </source>
</evidence>
<dbReference type="GO" id="GO:0045895">
    <property type="term" value="P:positive regulation of mating-type specific transcription, DNA-templated"/>
    <property type="evidence" value="ECO:0007669"/>
    <property type="project" value="InterPro"/>
</dbReference>
<evidence type="ECO:0000256" key="1">
    <source>
        <dbReference type="ARBA" id="ARBA00023015"/>
    </source>
</evidence>
<name>A0AAD5RU42_9PEZI</name>
<protein>
    <recommendedName>
        <fullName evidence="7">Alpha box domain-containing protein</fullName>
    </recommendedName>
</protein>
<dbReference type="GO" id="GO:0005634">
    <property type="term" value="C:nucleus"/>
    <property type="evidence" value="ECO:0007669"/>
    <property type="project" value="UniProtKB-SubCell"/>
</dbReference>
<dbReference type="AlphaFoldDB" id="A0AAD5RU42"/>
<evidence type="ECO:0000313" key="8">
    <source>
        <dbReference type="EMBL" id="KAJ2903364.1"/>
    </source>
</evidence>
<dbReference type="Pfam" id="PF04769">
    <property type="entry name" value="MATalpha_HMGbox"/>
    <property type="match status" value="1"/>
</dbReference>
<keyword evidence="2 5" id="KW-0238">DNA-binding</keyword>
<dbReference type="Proteomes" id="UP001201980">
    <property type="component" value="Unassembled WGS sequence"/>
</dbReference>
<reference evidence="8" key="1">
    <citation type="submission" date="2022-07" db="EMBL/GenBank/DDBJ databases">
        <title>Draft genome sequence of Zalerion maritima ATCC 34329, a (micro)plastics degrading marine fungus.</title>
        <authorList>
            <person name="Paco A."/>
            <person name="Goncalves M.F.M."/>
            <person name="Rocha-Santos T.A.P."/>
            <person name="Alves A."/>
        </authorList>
    </citation>
    <scope>NUCLEOTIDE SEQUENCE</scope>
    <source>
        <strain evidence="8">ATCC 34329</strain>
    </source>
</reference>
<gene>
    <name evidence="8" type="ORF">MKZ38_010029</name>
</gene>
<proteinExistence type="inferred from homology"/>
<keyword evidence="3 5" id="KW-0804">Transcription</keyword>
<dbReference type="PROSITE" id="PS51325">
    <property type="entry name" value="ALPHA_BOX"/>
    <property type="match status" value="1"/>
</dbReference>
<comment type="caution">
    <text evidence="8">The sequence shown here is derived from an EMBL/GenBank/DDBJ whole genome shotgun (WGS) entry which is preliminary data.</text>
</comment>
<keyword evidence="9" id="KW-1185">Reference proteome</keyword>
<organism evidence="8 9">
    <name type="scientific">Zalerion maritima</name>
    <dbReference type="NCBI Taxonomy" id="339359"/>
    <lineage>
        <taxon>Eukaryota</taxon>
        <taxon>Fungi</taxon>
        <taxon>Dikarya</taxon>
        <taxon>Ascomycota</taxon>
        <taxon>Pezizomycotina</taxon>
        <taxon>Sordariomycetes</taxon>
        <taxon>Lulworthiomycetidae</taxon>
        <taxon>Lulworthiales</taxon>
        <taxon>Lulworthiaceae</taxon>
        <taxon>Zalerion</taxon>
    </lineage>
</organism>
<evidence type="ECO:0000256" key="3">
    <source>
        <dbReference type="ARBA" id="ARBA00023163"/>
    </source>
</evidence>
<comment type="subcellular location">
    <subcellularLocation>
        <location evidence="5">Nucleus</location>
    </subcellularLocation>
</comment>
<dbReference type="InterPro" id="IPR006856">
    <property type="entry name" value="MATalpha_HMGbox"/>
</dbReference>
<keyword evidence="4 5" id="KW-0539">Nucleus</keyword>
<keyword evidence="1 5" id="KW-0805">Transcription regulation</keyword>
<evidence type="ECO:0000259" key="7">
    <source>
        <dbReference type="PROSITE" id="PS51325"/>
    </source>
</evidence>
<feature type="domain" description="Alpha box" evidence="7">
    <location>
        <begin position="61"/>
        <end position="116"/>
    </location>
</feature>
<evidence type="ECO:0000256" key="2">
    <source>
        <dbReference type="ARBA" id="ARBA00023125"/>
    </source>
</evidence>
<evidence type="ECO:0000256" key="6">
    <source>
        <dbReference type="SAM" id="MobiDB-lite"/>
    </source>
</evidence>
<dbReference type="GO" id="GO:0008301">
    <property type="term" value="F:DNA binding, bending"/>
    <property type="evidence" value="ECO:0007669"/>
    <property type="project" value="InterPro"/>
</dbReference>
<feature type="compositionally biased region" description="Polar residues" evidence="6">
    <location>
        <begin position="298"/>
        <end position="314"/>
    </location>
</feature>
<sequence>MAEKQDFLRAMAALSPEEVVSMLPKEILEKVVSQAAVPVPHDAVNVGKASQTPAATSPPKKPLKALNAFIAFRSYYSKTFPTVAQKDISSLIKTLWQGDLFHAEWQIMAQLWSFIRDSNIQGLNVPLSSFLATSVPSMGVVPNDAYIQTLGWQLTQDGERNFRLVRLSNPSKSDIQATYQPTAASQAELMQWLAASGALGNHGQTLLNLLERRPDTFVPPVNNQTRPDLQQFVARIRSDPLGAAATMMGVDTTHPAVNLGVGVVHSNDFDNLNMSIGLVHVPYGSRTESGELSSSAVQTIPSPHAQPQDTQGTRQYPFDTGYSQITQHENSSFALDGAQAAAVDLSNPYDVDALIANQSDLDRPYLGHHFFQ</sequence>
<dbReference type="EMBL" id="JAKWBI020000083">
    <property type="protein sequence ID" value="KAJ2903364.1"/>
    <property type="molecule type" value="Genomic_DNA"/>
</dbReference>
<accession>A0AAD5RU42</accession>